<feature type="domain" description="HIT" evidence="4">
    <location>
        <begin position="8"/>
        <end position="118"/>
    </location>
</feature>
<feature type="short sequence motif" description="Histidine triad motif" evidence="2 3">
    <location>
        <begin position="102"/>
        <end position="106"/>
    </location>
</feature>
<dbReference type="SUPFAM" id="SSF54197">
    <property type="entry name" value="HIT-like"/>
    <property type="match status" value="1"/>
</dbReference>
<evidence type="ECO:0000256" key="1">
    <source>
        <dbReference type="PIRSR" id="PIRSR601310-1"/>
    </source>
</evidence>
<dbReference type="PANTHER" id="PTHR23089">
    <property type="entry name" value="HISTIDINE TRIAD HIT PROTEIN"/>
    <property type="match status" value="1"/>
</dbReference>
<dbReference type="InterPro" id="IPR019808">
    <property type="entry name" value="Histidine_triad_CS"/>
</dbReference>
<protein>
    <submittedName>
        <fullName evidence="5">Histidine triad nucleotide-binding protein</fullName>
    </submittedName>
</protein>
<keyword evidence="6" id="KW-1185">Reference proteome</keyword>
<dbReference type="AlphaFoldDB" id="A0A317E5M5"/>
<sequence>MAYDPNNIFARILRGEIPAKLVHETAHSIAFNDIRPQAPVHILVIPRGAYVSWDDFSQQASDAEIADFVRAVGDVARAAGVDAGGYRLFANHGAHSHQEVPHLHVHITGGRPLGPLLMPVD</sequence>
<dbReference type="InterPro" id="IPR001310">
    <property type="entry name" value="Histidine_triad_HIT"/>
</dbReference>
<gene>
    <name evidence="5" type="ORF">DKG75_11605</name>
</gene>
<dbReference type="OrthoDB" id="9784774at2"/>
<name>A0A317E5M5_9PROT</name>
<dbReference type="Pfam" id="PF01230">
    <property type="entry name" value="HIT"/>
    <property type="match status" value="1"/>
</dbReference>
<dbReference type="PRINTS" id="PR00332">
    <property type="entry name" value="HISTRIAD"/>
</dbReference>
<evidence type="ECO:0000313" key="6">
    <source>
        <dbReference type="Proteomes" id="UP000246077"/>
    </source>
</evidence>
<evidence type="ECO:0000256" key="2">
    <source>
        <dbReference type="PIRSR" id="PIRSR601310-3"/>
    </source>
</evidence>
<comment type="caution">
    <text evidence="5">The sequence shown here is derived from an EMBL/GenBank/DDBJ whole genome shotgun (WGS) entry which is preliminary data.</text>
</comment>
<organism evidence="5 6">
    <name type="scientific">Zavarzinia compransoris</name>
    <dbReference type="NCBI Taxonomy" id="1264899"/>
    <lineage>
        <taxon>Bacteria</taxon>
        <taxon>Pseudomonadati</taxon>
        <taxon>Pseudomonadota</taxon>
        <taxon>Alphaproteobacteria</taxon>
        <taxon>Rhodospirillales</taxon>
        <taxon>Zavarziniaceae</taxon>
        <taxon>Zavarzinia</taxon>
    </lineage>
</organism>
<proteinExistence type="predicted"/>
<dbReference type="GO" id="GO:0003824">
    <property type="term" value="F:catalytic activity"/>
    <property type="evidence" value="ECO:0007669"/>
    <property type="project" value="InterPro"/>
</dbReference>
<reference evidence="6" key="1">
    <citation type="submission" date="2018-05" db="EMBL/GenBank/DDBJ databases">
        <title>Zavarzinia sp. HR-AS.</title>
        <authorList>
            <person name="Lee Y."/>
            <person name="Jeon C.O."/>
        </authorList>
    </citation>
    <scope>NUCLEOTIDE SEQUENCE [LARGE SCALE GENOMIC DNA]</scope>
    <source>
        <strain evidence="6">DSM 1231</strain>
    </source>
</reference>
<dbReference type="InterPro" id="IPR036265">
    <property type="entry name" value="HIT-like_sf"/>
</dbReference>
<accession>A0A317E5M5</accession>
<dbReference type="InterPro" id="IPR011146">
    <property type="entry name" value="HIT-like"/>
</dbReference>
<dbReference type="RefSeq" id="WP_109921287.1">
    <property type="nucleotide sequence ID" value="NZ_QGLF01000003.1"/>
</dbReference>
<dbReference type="Proteomes" id="UP000246077">
    <property type="component" value="Unassembled WGS sequence"/>
</dbReference>
<evidence type="ECO:0000256" key="3">
    <source>
        <dbReference type="PROSITE-ProRule" id="PRU00464"/>
    </source>
</evidence>
<dbReference type="PROSITE" id="PS00892">
    <property type="entry name" value="HIT_1"/>
    <property type="match status" value="1"/>
</dbReference>
<evidence type="ECO:0000259" key="4">
    <source>
        <dbReference type="PROSITE" id="PS51084"/>
    </source>
</evidence>
<evidence type="ECO:0000313" key="5">
    <source>
        <dbReference type="EMBL" id="PWR20643.1"/>
    </source>
</evidence>
<dbReference type="Gene3D" id="3.30.428.10">
    <property type="entry name" value="HIT-like"/>
    <property type="match status" value="1"/>
</dbReference>
<feature type="active site" description="Tele-AMP-histidine intermediate" evidence="1">
    <location>
        <position position="104"/>
    </location>
</feature>
<dbReference type="EMBL" id="QGLF01000003">
    <property type="protein sequence ID" value="PWR20643.1"/>
    <property type="molecule type" value="Genomic_DNA"/>
</dbReference>
<dbReference type="PROSITE" id="PS51084">
    <property type="entry name" value="HIT_2"/>
    <property type="match status" value="1"/>
</dbReference>